<dbReference type="InterPro" id="IPR036343">
    <property type="entry name" value="GluRdtase_N_sf"/>
</dbReference>
<feature type="active site" description="Nucleophile" evidence="8">
    <location>
        <position position="51"/>
    </location>
</feature>
<dbReference type="InterPro" id="IPR006151">
    <property type="entry name" value="Shikm_DH/Glu-tRNA_Rdtase"/>
</dbReference>
<comment type="subunit">
    <text evidence="8">Homodimer.</text>
</comment>
<feature type="binding site" evidence="8">
    <location>
        <position position="121"/>
    </location>
    <ligand>
        <name>substrate</name>
    </ligand>
</feature>
<evidence type="ECO:0000259" key="10">
    <source>
        <dbReference type="Pfam" id="PF00745"/>
    </source>
</evidence>
<evidence type="ECO:0000256" key="2">
    <source>
        <dbReference type="ARBA" id="ARBA00005916"/>
    </source>
</evidence>
<dbReference type="EC" id="1.2.1.70" evidence="3 8"/>
<dbReference type="GO" id="GO:0008883">
    <property type="term" value="F:glutamyl-tRNA reductase activity"/>
    <property type="evidence" value="ECO:0007669"/>
    <property type="project" value="UniProtKB-EC"/>
</dbReference>
<evidence type="ECO:0000256" key="1">
    <source>
        <dbReference type="ARBA" id="ARBA00005059"/>
    </source>
</evidence>
<dbReference type="Gene3D" id="3.40.50.720">
    <property type="entry name" value="NAD(P)-binding Rossmann-like Domain"/>
    <property type="match status" value="1"/>
</dbReference>
<dbReference type="PROSITE" id="PS00747">
    <property type="entry name" value="GLUTR"/>
    <property type="match status" value="1"/>
</dbReference>
<feature type="binding site" evidence="8">
    <location>
        <begin position="190"/>
        <end position="195"/>
    </location>
    <ligand>
        <name>NADP(+)</name>
        <dbReference type="ChEBI" id="CHEBI:58349"/>
    </ligand>
</feature>
<evidence type="ECO:0000256" key="6">
    <source>
        <dbReference type="ARBA" id="ARBA00023244"/>
    </source>
</evidence>
<dbReference type="InterPro" id="IPR015896">
    <property type="entry name" value="4pyrrol_synth_GluRdtase_dimer"/>
</dbReference>
<dbReference type="InterPro" id="IPR036291">
    <property type="entry name" value="NAD(P)-bd_dom_sf"/>
</dbReference>
<evidence type="ECO:0000256" key="3">
    <source>
        <dbReference type="ARBA" id="ARBA00012970"/>
    </source>
</evidence>
<evidence type="ECO:0000256" key="8">
    <source>
        <dbReference type="HAMAP-Rule" id="MF_00087"/>
    </source>
</evidence>
<evidence type="ECO:0000313" key="14">
    <source>
        <dbReference type="Proteomes" id="UP001594351"/>
    </source>
</evidence>
<dbReference type="PANTHER" id="PTHR43013:SF1">
    <property type="entry name" value="GLUTAMYL-TRNA REDUCTASE"/>
    <property type="match status" value="1"/>
</dbReference>
<dbReference type="Pfam" id="PF00745">
    <property type="entry name" value="GlutR_dimer"/>
    <property type="match status" value="1"/>
</dbReference>
<evidence type="ECO:0000256" key="4">
    <source>
        <dbReference type="ARBA" id="ARBA00022857"/>
    </source>
</evidence>
<dbReference type="Gene3D" id="3.30.460.30">
    <property type="entry name" value="Glutamyl-tRNA reductase, N-terminal domain"/>
    <property type="match status" value="1"/>
</dbReference>
<feature type="domain" description="Glutamyl-tRNA reductase N-terminal" evidence="12">
    <location>
        <begin position="7"/>
        <end position="157"/>
    </location>
</feature>
<protein>
    <recommendedName>
        <fullName evidence="3 8">Glutamyl-tRNA reductase</fullName>
        <shortName evidence="8">GluTR</shortName>
        <ecNumber evidence="3 8">1.2.1.70</ecNumber>
    </recommendedName>
</protein>
<feature type="domain" description="Tetrapyrrole biosynthesis glutamyl-tRNA reductase dimerisation" evidence="10">
    <location>
        <begin position="322"/>
        <end position="421"/>
    </location>
</feature>
<dbReference type="PANTHER" id="PTHR43013">
    <property type="entry name" value="GLUTAMYL-TRNA REDUCTASE"/>
    <property type="match status" value="1"/>
</dbReference>
<name>A0ABV6YVC8_UNCC1</name>
<comment type="catalytic activity">
    <reaction evidence="7 8 9">
        <text>(S)-4-amino-5-oxopentanoate + tRNA(Glu) + NADP(+) = L-glutamyl-tRNA(Glu) + NADPH + H(+)</text>
        <dbReference type="Rhea" id="RHEA:12344"/>
        <dbReference type="Rhea" id="RHEA-COMP:9663"/>
        <dbReference type="Rhea" id="RHEA-COMP:9680"/>
        <dbReference type="ChEBI" id="CHEBI:15378"/>
        <dbReference type="ChEBI" id="CHEBI:57501"/>
        <dbReference type="ChEBI" id="CHEBI:57783"/>
        <dbReference type="ChEBI" id="CHEBI:58349"/>
        <dbReference type="ChEBI" id="CHEBI:78442"/>
        <dbReference type="ChEBI" id="CHEBI:78520"/>
        <dbReference type="EC" id="1.2.1.70"/>
    </reaction>
</comment>
<organism evidence="13 14">
    <name type="scientific">candidate division CSSED10-310 bacterium</name>
    <dbReference type="NCBI Taxonomy" id="2855610"/>
    <lineage>
        <taxon>Bacteria</taxon>
        <taxon>Bacteria division CSSED10-310</taxon>
    </lineage>
</organism>
<evidence type="ECO:0000259" key="12">
    <source>
        <dbReference type="Pfam" id="PF05201"/>
    </source>
</evidence>
<proteinExistence type="inferred from homology"/>
<dbReference type="HAMAP" id="MF_00087">
    <property type="entry name" value="Glu_tRNA_reductase"/>
    <property type="match status" value="1"/>
</dbReference>
<dbReference type="Pfam" id="PF05201">
    <property type="entry name" value="GlutR_N"/>
    <property type="match status" value="1"/>
</dbReference>
<dbReference type="InterPro" id="IPR018214">
    <property type="entry name" value="GluRdtase_CS"/>
</dbReference>
<keyword evidence="5 8" id="KW-0560">Oxidoreductase</keyword>
<dbReference type="NCBIfam" id="TIGR01035">
    <property type="entry name" value="hemA"/>
    <property type="match status" value="1"/>
</dbReference>
<dbReference type="InterPro" id="IPR036453">
    <property type="entry name" value="GluRdtase_dimer_dom_sf"/>
</dbReference>
<evidence type="ECO:0000313" key="13">
    <source>
        <dbReference type="EMBL" id="MFC1850148.1"/>
    </source>
</evidence>
<evidence type="ECO:0000256" key="5">
    <source>
        <dbReference type="ARBA" id="ARBA00023002"/>
    </source>
</evidence>
<comment type="domain">
    <text evidence="8">Possesses an unusual extended V-shaped dimeric structure with each monomer consisting of three distinct domains arranged along a curved 'spinal' alpha-helix. The N-terminal catalytic domain specifically recognizes the glutamate moiety of the substrate. The second domain is the NADPH-binding domain, and the third C-terminal domain is responsible for dimerization.</text>
</comment>
<dbReference type="CDD" id="cd05213">
    <property type="entry name" value="NAD_bind_Glutamyl_tRNA_reduct"/>
    <property type="match status" value="1"/>
</dbReference>
<dbReference type="SUPFAM" id="SSF69075">
    <property type="entry name" value="Glutamyl tRNA-reductase dimerization domain"/>
    <property type="match status" value="1"/>
</dbReference>
<feature type="site" description="Important for activity" evidence="8">
    <location>
        <position position="100"/>
    </location>
</feature>
<keyword evidence="6 8" id="KW-0627">Porphyrin biosynthesis</keyword>
<dbReference type="Pfam" id="PF01488">
    <property type="entry name" value="Shikimate_DH"/>
    <property type="match status" value="1"/>
</dbReference>
<gene>
    <name evidence="8 13" type="primary">hemA</name>
    <name evidence="13" type="ORF">ACFL27_08160</name>
</gene>
<dbReference type="SUPFAM" id="SSF51735">
    <property type="entry name" value="NAD(P)-binding Rossmann-fold domains"/>
    <property type="match status" value="1"/>
</dbReference>
<dbReference type="EMBL" id="JBHPBY010000079">
    <property type="protein sequence ID" value="MFC1850148.1"/>
    <property type="molecule type" value="Genomic_DNA"/>
</dbReference>
<evidence type="ECO:0000259" key="11">
    <source>
        <dbReference type="Pfam" id="PF01488"/>
    </source>
</evidence>
<comment type="caution">
    <text evidence="13">The sequence shown here is derived from an EMBL/GenBank/DDBJ whole genome shotgun (WGS) entry which is preliminary data.</text>
</comment>
<feature type="binding site" evidence="8">
    <location>
        <begin position="115"/>
        <end position="117"/>
    </location>
    <ligand>
        <name>substrate</name>
    </ligand>
</feature>
<dbReference type="InterPro" id="IPR000343">
    <property type="entry name" value="4pyrrol_synth_GluRdtase"/>
</dbReference>
<dbReference type="InterPro" id="IPR015895">
    <property type="entry name" value="4pyrrol_synth_GluRdtase_N"/>
</dbReference>
<evidence type="ECO:0000256" key="7">
    <source>
        <dbReference type="ARBA" id="ARBA00047464"/>
    </source>
</evidence>
<feature type="binding site" evidence="8">
    <location>
        <position position="110"/>
    </location>
    <ligand>
        <name>substrate</name>
    </ligand>
</feature>
<accession>A0ABV6YVC8</accession>
<evidence type="ECO:0000256" key="9">
    <source>
        <dbReference type="RuleBase" id="RU000584"/>
    </source>
</evidence>
<keyword evidence="4 8" id="KW-0521">NADP</keyword>
<comment type="function">
    <text evidence="8">Catalyzes the NADPH-dependent reduction of glutamyl-tRNA(Glu) to glutamate 1-semialdehyde (GSA).</text>
</comment>
<feature type="binding site" evidence="8">
    <location>
        <begin position="50"/>
        <end position="53"/>
    </location>
    <ligand>
        <name>substrate</name>
    </ligand>
</feature>
<sequence length="436" mass="49601">MVDYFIVGLNHKTAPVELREKLHFPEAELGQALTKISRRTVVDEIMILSTCNRVEFIGVCARLEKMVDILTHFLSVVKTVSLEKLEKNLYFFKHSEAVKHIFRVASSLDSMVIGEPQILGQLKTAMRIAEHAETLGKNLKYLLPEAIRVAKKVRNQTNIAAQAVSVSFVAVELAKRLLGDLSGCNIMVIGTGKMSALALQHLSKQTGTGQLFVTNRTENHARQIAQEFGGTLVPYAQFKDKLGHIDIILTSTASSEYILDAADIEEMMSHRASRPLFIIDIAVPRDIDPALKSLPHVHLYDIDDLRETVSQNIKFREQEADRAEKIIAEEVQRFEQEQHLKRIKPVIISLRHYFEQIRHEELNRHTKELVKMNQHEREFVEHITQSLINRLLHTPLCSLKSDLIPHKVLPPMEVVARIFGLQNSGDLVCLEERDLE</sequence>
<dbReference type="PIRSF" id="PIRSF000445">
    <property type="entry name" value="4pyrrol_synth_GluRdtase"/>
    <property type="match status" value="1"/>
</dbReference>
<comment type="pathway">
    <text evidence="1 8 9">Porphyrin-containing compound metabolism; protoporphyrin-IX biosynthesis; 5-aminolevulinate from L-glutamyl-tRNA(Glu): step 1/2.</text>
</comment>
<dbReference type="Proteomes" id="UP001594351">
    <property type="component" value="Unassembled WGS sequence"/>
</dbReference>
<keyword evidence="14" id="KW-1185">Reference proteome</keyword>
<dbReference type="SUPFAM" id="SSF69742">
    <property type="entry name" value="Glutamyl tRNA-reductase catalytic, N-terminal domain"/>
    <property type="match status" value="1"/>
</dbReference>
<comment type="miscellaneous">
    <text evidence="8">During catalysis, the active site Cys acts as a nucleophile attacking the alpha-carbonyl group of tRNA-bound glutamate with the formation of a thioester intermediate between enzyme and glutamate, and the concomitant release of tRNA(Glu). The thioester intermediate is finally reduced by direct hydride transfer from NADPH, to form the product GSA.</text>
</comment>
<comment type="similarity">
    <text evidence="2 8 9">Belongs to the glutamyl-tRNA reductase family.</text>
</comment>
<feature type="domain" description="Quinate/shikimate 5-dehydrogenase/glutamyl-tRNA reductase" evidence="11">
    <location>
        <begin position="172"/>
        <end position="307"/>
    </location>
</feature>
<reference evidence="13 14" key="1">
    <citation type="submission" date="2024-09" db="EMBL/GenBank/DDBJ databases">
        <title>Laminarin stimulates single cell rates of sulfate reduction while oxygen inhibits transcriptomic activity in coastal marine sediment.</title>
        <authorList>
            <person name="Lindsay M."/>
            <person name="Orcutt B."/>
            <person name="Emerson D."/>
            <person name="Stepanauskas R."/>
            <person name="D'Angelo T."/>
        </authorList>
    </citation>
    <scope>NUCLEOTIDE SEQUENCE [LARGE SCALE GENOMIC DNA]</scope>
    <source>
        <strain evidence="13">SAG AM-311-K15</strain>
    </source>
</reference>